<organism evidence="1 2">
    <name type="scientific">Paraglomus brasilianum</name>
    <dbReference type="NCBI Taxonomy" id="144538"/>
    <lineage>
        <taxon>Eukaryota</taxon>
        <taxon>Fungi</taxon>
        <taxon>Fungi incertae sedis</taxon>
        <taxon>Mucoromycota</taxon>
        <taxon>Glomeromycotina</taxon>
        <taxon>Glomeromycetes</taxon>
        <taxon>Paraglomerales</taxon>
        <taxon>Paraglomeraceae</taxon>
        <taxon>Paraglomus</taxon>
    </lineage>
</organism>
<reference evidence="1" key="1">
    <citation type="submission" date="2021-06" db="EMBL/GenBank/DDBJ databases">
        <authorList>
            <person name="Kallberg Y."/>
            <person name="Tangrot J."/>
            <person name="Rosling A."/>
        </authorList>
    </citation>
    <scope>NUCLEOTIDE SEQUENCE</scope>
    <source>
        <strain evidence="1">BR232B</strain>
    </source>
</reference>
<evidence type="ECO:0000313" key="1">
    <source>
        <dbReference type="EMBL" id="CAG8672460.1"/>
    </source>
</evidence>
<dbReference type="AlphaFoldDB" id="A0A9N9ED21"/>
<gene>
    <name evidence="1" type="ORF">PBRASI_LOCUS11376</name>
</gene>
<dbReference type="Proteomes" id="UP000789739">
    <property type="component" value="Unassembled WGS sequence"/>
</dbReference>
<name>A0A9N9ED21_9GLOM</name>
<evidence type="ECO:0000313" key="2">
    <source>
        <dbReference type="Proteomes" id="UP000789739"/>
    </source>
</evidence>
<proteinExistence type="predicted"/>
<dbReference type="EMBL" id="CAJVPI010005197">
    <property type="protein sequence ID" value="CAG8672460.1"/>
    <property type="molecule type" value="Genomic_DNA"/>
</dbReference>
<accession>A0A9N9ED21</accession>
<comment type="caution">
    <text evidence="1">The sequence shown here is derived from an EMBL/GenBank/DDBJ whole genome shotgun (WGS) entry which is preliminary data.</text>
</comment>
<feature type="non-terminal residue" evidence="1">
    <location>
        <position position="58"/>
    </location>
</feature>
<keyword evidence="2" id="KW-1185">Reference proteome</keyword>
<sequence>MDGTKLKQIQRLREFLFRLFVCPNTTHKQYDILRGLFNSVKDNPSHIIFVEDRFDEVF</sequence>
<protein>
    <submittedName>
        <fullName evidence="1">9060_t:CDS:1</fullName>
    </submittedName>
</protein>